<evidence type="ECO:0000259" key="2">
    <source>
        <dbReference type="Pfam" id="PF14564"/>
    </source>
</evidence>
<dbReference type="InterPro" id="IPR011024">
    <property type="entry name" value="G_crystallin-like"/>
</dbReference>
<gene>
    <name evidence="3" type="ORF">DPM19_11865</name>
</gene>
<dbReference type="InterPro" id="IPR015059">
    <property type="entry name" value="Ca_cell_adhesion_N_dom"/>
</dbReference>
<dbReference type="Gene3D" id="2.60.20.10">
    <property type="entry name" value="Crystallins"/>
    <property type="match status" value="1"/>
</dbReference>
<accession>A0A365H8H5</accession>
<evidence type="ECO:0000259" key="1">
    <source>
        <dbReference type="Pfam" id="PF08964"/>
    </source>
</evidence>
<reference evidence="3 4" key="1">
    <citation type="submission" date="2018-06" db="EMBL/GenBank/DDBJ databases">
        <title>Actinomadura craniellae sp. nov. isolated from marine sponge Craniella sp.</title>
        <authorList>
            <person name="Li L."/>
            <person name="Xu Q.H."/>
            <person name="Lin H.W."/>
            <person name="Lu Y.H."/>
        </authorList>
    </citation>
    <scope>NUCLEOTIDE SEQUENCE [LARGE SCALE GENOMIC DNA]</scope>
    <source>
        <strain evidence="3 4">LHW63021</strain>
    </source>
</reference>
<proteinExistence type="predicted"/>
<organism evidence="3 4">
    <name type="scientific">Actinomadura craniellae</name>
    <dbReference type="NCBI Taxonomy" id="2231787"/>
    <lineage>
        <taxon>Bacteria</taxon>
        <taxon>Bacillati</taxon>
        <taxon>Actinomycetota</taxon>
        <taxon>Actinomycetes</taxon>
        <taxon>Streptosporangiales</taxon>
        <taxon>Thermomonosporaceae</taxon>
        <taxon>Actinomadura</taxon>
    </lineage>
</organism>
<comment type="caution">
    <text evidence="3">The sequence shown here is derived from an EMBL/GenBank/DDBJ whole genome shotgun (WGS) entry which is preliminary data.</text>
</comment>
<dbReference type="SUPFAM" id="SSF49695">
    <property type="entry name" value="gamma-Crystallin-like"/>
    <property type="match status" value="1"/>
</dbReference>
<feature type="domain" description="Calcium-dependent cell adhesion molecule N-terminal" evidence="1">
    <location>
        <begin position="21"/>
        <end position="103"/>
    </location>
</feature>
<dbReference type="AlphaFoldDB" id="A0A365H8H5"/>
<dbReference type="InterPro" id="IPR052885">
    <property type="entry name" value="Dictyostelium_CAD"/>
</dbReference>
<protein>
    <submittedName>
        <fullName evidence="3">Uncharacterized protein</fullName>
    </submittedName>
</protein>
<dbReference type="InterPro" id="IPR029283">
    <property type="entry name" value="Membrane-bd"/>
</dbReference>
<dbReference type="EMBL" id="QLYX01000004">
    <property type="protein sequence ID" value="RAY15387.1"/>
    <property type="molecule type" value="Genomic_DNA"/>
</dbReference>
<evidence type="ECO:0000313" key="3">
    <source>
        <dbReference type="EMBL" id="RAY15387.1"/>
    </source>
</evidence>
<dbReference type="PANTHER" id="PTHR38083">
    <property type="entry name" value="CALCIUM-DEPENDENT CELL ADHESION MOLECULE 1-RELATED"/>
    <property type="match status" value="1"/>
</dbReference>
<dbReference type="Pfam" id="PF14564">
    <property type="entry name" value="Membrane_bind"/>
    <property type="match status" value="1"/>
</dbReference>
<sequence>MLRHGLRGEPCRALMKGRLMDQTQVCFYEGTNYTGKEHHYKEGDEVVFQYPEDLNDKFKSVKVGSLVKVLAWQHSDGGGKHEVWEADNADIGSIDGLSKFRIIAHATQAVAVRFEDNADNGHQHCLYVQAAGVSDGKVKSCAGDPAFKLIGIMPAGGPPVTTAIFVRDETTGQYLDPNGALHLRWNDETKQVDVADSTNFPGHLKWTRAEGNRFVISLEKIPAPA</sequence>
<dbReference type="Pfam" id="PF08964">
    <property type="entry name" value="Crystall_3"/>
    <property type="match status" value="1"/>
</dbReference>
<dbReference type="Gene3D" id="2.60.40.1720">
    <property type="entry name" value="Calcium-dependent cell adhesion molecule-1"/>
    <property type="match status" value="1"/>
</dbReference>
<dbReference type="InterPro" id="IPR038423">
    <property type="entry name" value="CAD_C_sf"/>
</dbReference>
<dbReference type="PANTHER" id="PTHR38083:SF1">
    <property type="entry name" value="CALCIUM-DEPENDENT CELL ADHESION MOLECULE 1-RELATED"/>
    <property type="match status" value="1"/>
</dbReference>
<evidence type="ECO:0000313" key="4">
    <source>
        <dbReference type="Proteomes" id="UP000251891"/>
    </source>
</evidence>
<dbReference type="GO" id="GO:0098609">
    <property type="term" value="P:cell-cell adhesion"/>
    <property type="evidence" value="ECO:0007669"/>
    <property type="project" value="InterPro"/>
</dbReference>
<keyword evidence="4" id="KW-1185">Reference proteome</keyword>
<dbReference type="Proteomes" id="UP000251891">
    <property type="component" value="Unassembled WGS sequence"/>
</dbReference>
<name>A0A365H8H5_9ACTN</name>
<feature type="domain" description="Calcium-dependent cell adhesion molecule 1 membrane-binding" evidence="2">
    <location>
        <begin position="110"/>
        <end position="218"/>
    </location>
</feature>
<dbReference type="GO" id="GO:0016020">
    <property type="term" value="C:membrane"/>
    <property type="evidence" value="ECO:0007669"/>
    <property type="project" value="InterPro"/>
</dbReference>